<keyword evidence="5" id="KW-0808">Transferase</keyword>
<dbReference type="EMBL" id="JAQNVG010000034">
    <property type="protein sequence ID" value="MDC2237726.1"/>
    <property type="molecule type" value="Genomic_DNA"/>
</dbReference>
<reference evidence="4" key="4">
    <citation type="submission" date="2022-10" db="EMBL/GenBank/DDBJ databases">
        <title>Human gut microbiome strain richness.</title>
        <authorList>
            <person name="Chen-Liaw A."/>
        </authorList>
    </citation>
    <scope>NUCLEOTIDE SEQUENCE</scope>
    <source>
        <strain evidence="4">1001283st1_A3_1001283B150304_161114</strain>
    </source>
</reference>
<dbReference type="Pfam" id="PF13847">
    <property type="entry name" value="Methyltransf_31"/>
    <property type="match status" value="1"/>
</dbReference>
<evidence type="ECO:0000313" key="11">
    <source>
        <dbReference type="Proteomes" id="UP001156218"/>
    </source>
</evidence>
<dbReference type="PANTHER" id="PTHR44068">
    <property type="entry name" value="ZGC:194242"/>
    <property type="match status" value="1"/>
</dbReference>
<dbReference type="EMBL" id="CP083680">
    <property type="protein sequence ID" value="UYU68243.1"/>
    <property type="molecule type" value="Genomic_DNA"/>
</dbReference>
<dbReference type="GO" id="GO:0032259">
    <property type="term" value="P:methylation"/>
    <property type="evidence" value="ECO:0007669"/>
    <property type="project" value="UniProtKB-KW"/>
</dbReference>
<keyword evidence="5" id="KW-0489">Methyltransferase</keyword>
<dbReference type="Proteomes" id="UP000284785">
    <property type="component" value="Unassembled WGS sequence"/>
</dbReference>
<reference evidence="9 10" key="2">
    <citation type="journal article" date="2019" name="Nat. Med.">
        <title>A library of human gut bacterial isolates paired with longitudinal multiomics data enables mechanistic microbiome research.</title>
        <authorList>
            <person name="Poyet M."/>
            <person name="Groussin M."/>
            <person name="Gibbons S.M."/>
            <person name="Avila-Pacheco J."/>
            <person name="Jiang X."/>
            <person name="Kearney S.M."/>
            <person name="Perrotta A.R."/>
            <person name="Berdy B."/>
            <person name="Zhao S."/>
            <person name="Lieberman T.D."/>
            <person name="Swanson P.K."/>
            <person name="Smith M."/>
            <person name="Roesemann S."/>
            <person name="Alexander J.E."/>
            <person name="Rich S.A."/>
            <person name="Livny J."/>
            <person name="Vlamakis H."/>
            <person name="Clish C."/>
            <person name="Bullock K."/>
            <person name="Deik A."/>
            <person name="Scott J."/>
            <person name="Pierce K.A."/>
            <person name="Xavier R.J."/>
            <person name="Alm E.J."/>
        </authorList>
    </citation>
    <scope>NUCLEOTIDE SEQUENCE [LARGE SCALE GENOMIC DNA]</scope>
    <source>
        <strain evidence="3 9">BIOML-A162</strain>
        <strain evidence="2 10">BIOML-A188</strain>
    </source>
</reference>
<dbReference type="EMBL" id="CP083685">
    <property type="protein sequence ID" value="UYU92213.1"/>
    <property type="molecule type" value="Genomic_DNA"/>
</dbReference>
<dbReference type="OMA" id="QTHYFWP"/>
<dbReference type="InterPro" id="IPR050447">
    <property type="entry name" value="Erg6_SMT_methyltransf"/>
</dbReference>
<dbReference type="Proteomes" id="UP001217776">
    <property type="component" value="Unassembled WGS sequence"/>
</dbReference>
<dbReference type="PANTHER" id="PTHR44068:SF11">
    <property type="entry name" value="GERANYL DIPHOSPHATE 2-C-METHYLTRANSFERASE"/>
    <property type="match status" value="1"/>
</dbReference>
<evidence type="ECO:0000313" key="2">
    <source>
        <dbReference type="EMBL" id="KAB4306457.1"/>
    </source>
</evidence>
<proteinExistence type="predicted"/>
<organism evidence="5 8">
    <name type="scientific">Bacteroides thetaiotaomicron</name>
    <dbReference type="NCBI Taxonomy" id="818"/>
    <lineage>
        <taxon>Bacteria</taxon>
        <taxon>Pseudomonadati</taxon>
        <taxon>Bacteroidota</taxon>
        <taxon>Bacteroidia</taxon>
        <taxon>Bacteroidales</taxon>
        <taxon>Bacteroidaceae</taxon>
        <taxon>Bacteroides</taxon>
    </lineage>
</organism>
<reference evidence="6 11" key="3">
    <citation type="submission" date="2021-06" db="EMBL/GenBank/DDBJ databases">
        <title>Interrogation of the integrated mobile genetic elements in gut-associated Bacteroides with a consensus prediction approach.</title>
        <authorList>
            <person name="Campbell D.E."/>
            <person name="Leigh J.R."/>
            <person name="Kim T."/>
            <person name="England W."/>
            <person name="Whitaker R.J."/>
            <person name="Degnan P.H."/>
        </authorList>
    </citation>
    <scope>NUCLEOTIDE SEQUENCE</scope>
    <source>
        <strain evidence="7">VPI-3443</strain>
        <strain evidence="6 11">WAL8669</strain>
    </source>
</reference>
<evidence type="ECO:0000313" key="10">
    <source>
        <dbReference type="Proteomes" id="UP000440614"/>
    </source>
</evidence>
<dbReference type="Proteomes" id="UP001162960">
    <property type="component" value="Chromosome"/>
</dbReference>
<dbReference type="Gene3D" id="3.40.50.150">
    <property type="entry name" value="Vaccinia Virus protein VP39"/>
    <property type="match status" value="1"/>
</dbReference>
<dbReference type="EMBL" id="QSJP01000026">
    <property type="protein sequence ID" value="RHD82438.1"/>
    <property type="molecule type" value="Genomic_DNA"/>
</dbReference>
<name>A0A0P0FBJ9_BACT4</name>
<sequence>MGKRNIIHKLFHNLKKPEGFWGRVILREMNKRHTLLSEWGMSHIVWNKEWNVLDIGCGGGANLTQLMHRCPQGKAYGIDISPESVLFAQKKNKKYLSTRCFIEQGTVDTLPYTDEMFDVVTAFETVYFWNDLPKAFTEVTRVLKRNGHFLICCELNNLSVKTWTNLIDGMIIRSCDELKSILLQSGFVSIASYKHEKGPLCIVARRRAE</sequence>
<evidence type="ECO:0000313" key="9">
    <source>
        <dbReference type="Proteomes" id="UP000436858"/>
    </source>
</evidence>
<dbReference type="InterPro" id="IPR025714">
    <property type="entry name" value="Methyltranfer_dom"/>
</dbReference>
<evidence type="ECO:0000313" key="5">
    <source>
        <dbReference type="EMBL" id="RHD82438.1"/>
    </source>
</evidence>
<evidence type="ECO:0000313" key="8">
    <source>
        <dbReference type="Proteomes" id="UP000284785"/>
    </source>
</evidence>
<dbReference type="Proteomes" id="UP001156218">
    <property type="component" value="Chromosome"/>
</dbReference>
<reference evidence="5 8" key="1">
    <citation type="submission" date="2018-08" db="EMBL/GenBank/DDBJ databases">
        <title>A genome reference for cultivated species of the human gut microbiota.</title>
        <authorList>
            <person name="Zou Y."/>
            <person name="Xue W."/>
            <person name="Luo G."/>
        </authorList>
    </citation>
    <scope>NUCLEOTIDE SEQUENCE [LARGE SCALE GENOMIC DNA]</scope>
    <source>
        <strain evidence="5 8">AM30-26</strain>
    </source>
</reference>
<dbReference type="KEGG" id="btho:Btheta7330_01156"/>
<dbReference type="CDD" id="cd02440">
    <property type="entry name" value="AdoMet_MTases"/>
    <property type="match status" value="1"/>
</dbReference>
<dbReference type="Proteomes" id="UP000436858">
    <property type="component" value="Unassembled WGS sequence"/>
</dbReference>
<evidence type="ECO:0000259" key="1">
    <source>
        <dbReference type="Pfam" id="PF13847"/>
    </source>
</evidence>
<evidence type="ECO:0000313" key="3">
    <source>
        <dbReference type="EMBL" id="KAB4476140.1"/>
    </source>
</evidence>
<feature type="domain" description="Methyltransferase" evidence="1">
    <location>
        <begin position="48"/>
        <end position="152"/>
    </location>
</feature>
<gene>
    <name evidence="5" type="ORF">DW780_22445</name>
    <name evidence="3" type="ORF">GAN91_21290</name>
    <name evidence="2" type="ORF">GAO51_23545</name>
    <name evidence="6" type="ORF">KQP68_08185</name>
    <name evidence="7" type="ORF">KQP74_06170</name>
    <name evidence="4" type="ORF">PO127_18460</name>
</gene>
<evidence type="ECO:0000313" key="7">
    <source>
        <dbReference type="EMBL" id="UYU92213.1"/>
    </source>
</evidence>
<evidence type="ECO:0000313" key="4">
    <source>
        <dbReference type="EMBL" id="MDC2237726.1"/>
    </source>
</evidence>
<dbReference type="EMBL" id="WCRY01000025">
    <property type="protein sequence ID" value="KAB4476140.1"/>
    <property type="molecule type" value="Genomic_DNA"/>
</dbReference>
<accession>A0A0P0FBJ9</accession>
<accession>C6IRQ0</accession>
<dbReference type="RefSeq" id="WP_008767703.1">
    <property type="nucleotide sequence ID" value="NZ_BAABXH010000001.1"/>
</dbReference>
<dbReference type="Proteomes" id="UP000440614">
    <property type="component" value="Unassembled WGS sequence"/>
</dbReference>
<evidence type="ECO:0000313" key="6">
    <source>
        <dbReference type="EMBL" id="UYU68243.1"/>
    </source>
</evidence>
<protein>
    <submittedName>
        <fullName evidence="5">Class I SAM-dependent methyltransferase</fullName>
    </submittedName>
</protein>
<dbReference type="InterPro" id="IPR029063">
    <property type="entry name" value="SAM-dependent_MTases_sf"/>
</dbReference>
<dbReference type="SUPFAM" id="SSF53335">
    <property type="entry name" value="S-adenosyl-L-methionine-dependent methyltransferases"/>
    <property type="match status" value="1"/>
</dbReference>
<dbReference type="GO" id="GO:0008757">
    <property type="term" value="F:S-adenosylmethionine-dependent methyltransferase activity"/>
    <property type="evidence" value="ECO:0007669"/>
    <property type="project" value="InterPro"/>
</dbReference>
<dbReference type="GeneID" id="60927843"/>
<dbReference type="EMBL" id="WCSY01000029">
    <property type="protein sequence ID" value="KAB4306457.1"/>
    <property type="molecule type" value="Genomic_DNA"/>
</dbReference>
<dbReference type="AlphaFoldDB" id="A0A0P0FBJ9"/>